<dbReference type="SUPFAM" id="SSF53448">
    <property type="entry name" value="Nucleotide-diphospho-sugar transferases"/>
    <property type="match status" value="1"/>
</dbReference>
<proteinExistence type="predicted"/>
<protein>
    <submittedName>
        <fullName evidence="3">Glycosyltransferase</fullName>
    </submittedName>
</protein>
<dbReference type="PANTHER" id="PTHR43685:SF11">
    <property type="entry name" value="GLYCOSYLTRANSFERASE TAGX-RELATED"/>
    <property type="match status" value="1"/>
</dbReference>
<dbReference type="Pfam" id="PF00534">
    <property type="entry name" value="Glycos_transf_1"/>
    <property type="match status" value="1"/>
</dbReference>
<dbReference type="Pfam" id="PF00535">
    <property type="entry name" value="Glycos_transf_2"/>
    <property type="match status" value="1"/>
</dbReference>
<keyword evidence="4" id="KW-1185">Reference proteome</keyword>
<evidence type="ECO:0000313" key="4">
    <source>
        <dbReference type="Proteomes" id="UP000595095"/>
    </source>
</evidence>
<keyword evidence="3" id="KW-0808">Transferase</keyword>
<evidence type="ECO:0000259" key="2">
    <source>
        <dbReference type="Pfam" id="PF00535"/>
    </source>
</evidence>
<reference evidence="3 4" key="1">
    <citation type="submission" date="2020-11" db="EMBL/GenBank/DDBJ databases">
        <title>Complete genome sequence for Salinimonas sp. strain G2-b.</title>
        <authorList>
            <person name="Park S.-J."/>
        </authorList>
    </citation>
    <scope>NUCLEOTIDE SEQUENCE [LARGE SCALE GENOMIC DNA]</scope>
    <source>
        <strain evidence="3 4">G2-b</strain>
    </source>
</reference>
<dbReference type="InterPro" id="IPR001296">
    <property type="entry name" value="Glyco_trans_1"/>
</dbReference>
<dbReference type="InterPro" id="IPR029044">
    <property type="entry name" value="Nucleotide-diphossugar_trans"/>
</dbReference>
<dbReference type="PANTHER" id="PTHR43685">
    <property type="entry name" value="GLYCOSYLTRANSFERASE"/>
    <property type="match status" value="1"/>
</dbReference>
<dbReference type="InterPro" id="IPR001173">
    <property type="entry name" value="Glyco_trans_2-like"/>
</dbReference>
<dbReference type="Gene3D" id="3.90.550.10">
    <property type="entry name" value="Spore Coat Polysaccharide Biosynthesis Protein SpsA, Chain A"/>
    <property type="match status" value="1"/>
</dbReference>
<dbReference type="CDD" id="cd00761">
    <property type="entry name" value="Glyco_tranf_GTA_type"/>
    <property type="match status" value="1"/>
</dbReference>
<evidence type="ECO:0000313" key="3">
    <source>
        <dbReference type="EMBL" id="QPG06021.1"/>
    </source>
</evidence>
<feature type="domain" description="Glycosyltransferase 2-like" evidence="2">
    <location>
        <begin position="310"/>
        <end position="431"/>
    </location>
</feature>
<name>A0A7S9HD78_9ALTE</name>
<dbReference type="GO" id="GO:0016757">
    <property type="term" value="F:glycosyltransferase activity"/>
    <property type="evidence" value="ECO:0007669"/>
    <property type="project" value="InterPro"/>
</dbReference>
<feature type="domain" description="Glycosyl transferase family 1" evidence="1">
    <location>
        <begin position="822"/>
        <end position="860"/>
    </location>
</feature>
<dbReference type="SUPFAM" id="SSF53756">
    <property type="entry name" value="UDP-Glycosyltransferase/glycogen phosphorylase"/>
    <property type="match status" value="1"/>
</dbReference>
<dbReference type="Gene3D" id="3.40.50.2000">
    <property type="entry name" value="Glycogen Phosphorylase B"/>
    <property type="match status" value="2"/>
</dbReference>
<evidence type="ECO:0000259" key="1">
    <source>
        <dbReference type="Pfam" id="PF00534"/>
    </source>
</evidence>
<organism evidence="3 4">
    <name type="scientific">Salinimonas marina</name>
    <dbReference type="NCBI Taxonomy" id="2785918"/>
    <lineage>
        <taxon>Bacteria</taxon>
        <taxon>Pseudomonadati</taxon>
        <taxon>Pseudomonadota</taxon>
        <taxon>Gammaproteobacteria</taxon>
        <taxon>Alteromonadales</taxon>
        <taxon>Alteromonadaceae</taxon>
        <taxon>Alteromonas/Salinimonas group</taxon>
        <taxon>Salinimonas</taxon>
    </lineage>
</organism>
<dbReference type="EMBL" id="CP064795">
    <property type="protein sequence ID" value="QPG06021.1"/>
    <property type="molecule type" value="Genomic_DNA"/>
</dbReference>
<dbReference type="RefSeq" id="WP_195811100.1">
    <property type="nucleotide sequence ID" value="NZ_CP064795.1"/>
</dbReference>
<dbReference type="Proteomes" id="UP000595095">
    <property type="component" value="Chromosome"/>
</dbReference>
<gene>
    <name evidence="3" type="ORF">IT774_01835</name>
</gene>
<accession>A0A7S9HD78</accession>
<dbReference type="InterPro" id="IPR050834">
    <property type="entry name" value="Glycosyltransf_2"/>
</dbReference>
<sequence>MLIKKLGKRLRNVVSSPENASLNAIVKTIKSSGKFDKRWYLTQYPDIAGHSQWRKHPEKHYVVHGASEGRNPSEIFNTRWYLEEHDDVSEISMNPLLHYILHGEREGRLTQGRNSLSGQAFSSENPLTGIKSANRTVDLIRRNILNNGFEESGLAELKTLFKEGTKLRSLLAAQELTLYFLNQGTAESTREALVYLDYCEASDVYELKSDDAYLIMRIEALLNLGQVEEAKALLESRPVKDITNPDIALAWANVSGSLSDKLAHVNQIYKAAGLAPIGIECKNGEEPYVGLYTHSATAAKIPISQQPLITVIVPAYNAQGTIGVALSSLLQQSWQNIEVLVADDCSTDDTRAVVAEFAEQDSRIKLVKVPRNGGPYVARNYALREAKGEFVTCNDADDWSHSQKLEVQARHLIEHEEVMGNISLQARSNPDMTFYRRGNFGHYIFNNMSSFMFRREPVLARLGSWDSVRFGADSEFIRRIKKCFGAESVVNLDTPPFSFQRQSSDSLTGSSAFGYHGFFMGARKDYFETYLEYHKQPDSAVFYPFPQEQRFFAIPEPMRPDRETKDSNGYRCFDVIIASDFRLDGGSTLSSIEEIKAHQNAGLRTGLVQLYRYDYNPRKKINPRVRELLDGKSVEMIVFGEKAKCNHLIVRYPPVLQHKQKYIPEIITQKTSVIINQPPMSDYGENAVLRYELAKANQHVEKWFDIPPTWYTIGPAVRNALETHHSAELSQITLSQQDWPNVIDVEDWSRSEHSPAKQNIVIGRHSRDSLHKWPGDRDTLLKIYPESNNVTVAVLGGASAVQSVVGYIPENWQVHEFGELTPQAFLSKLDVFVYYTHADWVESFGRVVLEAMAVGVPVILPGLYRPLFGDAAIYAEVTEVEKQIHRLVGDTELYQNYVEKGLRLVREEFSYNAHISRL</sequence>
<dbReference type="KEGG" id="smaa:IT774_01835"/>
<dbReference type="AlphaFoldDB" id="A0A7S9HD78"/>